<reference evidence="1 2" key="1">
    <citation type="submission" date="2018-06" db="EMBL/GenBank/DDBJ databases">
        <title>Bacteria isolated from soil of Wuhan.</title>
        <authorList>
            <person name="Xiang W."/>
            <person name="Huang C."/>
        </authorList>
    </citation>
    <scope>NUCLEOTIDE SEQUENCE [LARGE SCALE GENOMIC DNA]</scope>
    <source>
        <strain evidence="2">xwS4</strain>
    </source>
</reference>
<comment type="caution">
    <text evidence="1">The sequence shown here is derived from an EMBL/GenBank/DDBJ whole genome shotgun (WGS) entry which is preliminary data.</text>
</comment>
<dbReference type="EMBL" id="QJRE01000089">
    <property type="protein sequence ID" value="NWL45066.1"/>
    <property type="molecule type" value="Genomic_DNA"/>
</dbReference>
<proteinExistence type="predicted"/>
<organism evidence="1 2">
    <name type="scientific">Pseudomonas hunanensis</name>
    <dbReference type="NCBI Taxonomy" id="1247546"/>
    <lineage>
        <taxon>Bacteria</taxon>
        <taxon>Pseudomonadati</taxon>
        <taxon>Pseudomonadota</taxon>
        <taxon>Gammaproteobacteria</taxon>
        <taxon>Pseudomonadales</taxon>
        <taxon>Pseudomonadaceae</taxon>
        <taxon>Pseudomonas</taxon>
    </lineage>
</organism>
<accession>A0ABD6MU57</accession>
<dbReference type="AlphaFoldDB" id="A0ABD6MU57"/>
<sequence length="178" mass="19715">MQRNATACNAVNDAVRQEALQRATDRPLTPTHWSGVPWLPIGVLKVVRLRGNGSCGLAAQTVTAAGATGNPLIRRIIFSLTLLTLGGCDSKQQLEKQVRHAVLSNPKVLHTDTVELQSLGRSQDGRYTCGRIRFDAEGGRTAYSPFFFDPRRRELIIAHDRASLHRYLRRCATIQIAQ</sequence>
<evidence type="ECO:0008006" key="3">
    <source>
        <dbReference type="Google" id="ProtNLM"/>
    </source>
</evidence>
<dbReference type="Proteomes" id="UP000704738">
    <property type="component" value="Unassembled WGS sequence"/>
</dbReference>
<evidence type="ECO:0000313" key="1">
    <source>
        <dbReference type="EMBL" id="NWL45066.1"/>
    </source>
</evidence>
<evidence type="ECO:0000313" key="2">
    <source>
        <dbReference type="Proteomes" id="UP000704738"/>
    </source>
</evidence>
<gene>
    <name evidence="1" type="ORF">DM819_04085</name>
</gene>
<protein>
    <recommendedName>
        <fullName evidence="3">Lipoprotein</fullName>
    </recommendedName>
</protein>
<name>A0ABD6MU57_9PSED</name>